<dbReference type="OrthoDB" id="7591734at2"/>
<evidence type="ECO:0000313" key="1">
    <source>
        <dbReference type="EMBL" id="KFI20422.1"/>
    </source>
</evidence>
<reference evidence="1 2" key="1">
    <citation type="submission" date="2014-07" db="EMBL/GenBank/DDBJ databases">
        <title>Comparative analysis of Nitrosococcus oceani genome inventories of strains from Pacific and Atlantic gyres.</title>
        <authorList>
            <person name="Lim C.K."/>
            <person name="Wang L."/>
            <person name="Sayavedra-Soto L.A."/>
            <person name="Klotz M.G."/>
        </authorList>
    </citation>
    <scope>NUCLEOTIDE SEQUENCE [LARGE SCALE GENOMIC DNA]</scope>
    <source>
        <strain evidence="1 2">C-27</strain>
    </source>
</reference>
<gene>
    <name evidence="1" type="ORF">IB75_03405</name>
</gene>
<accession>A0A0E2ZPU7</accession>
<dbReference type="AlphaFoldDB" id="A0A0E2ZPU7"/>
<dbReference type="HOGENOM" id="CLU_1979189_0_0_6"/>
<name>A0A0E2ZPU7_9GAMM</name>
<proteinExistence type="predicted"/>
<sequence>MTQSPELAGGEGFTFEGDAAAFYLVALLAEAYAPGIDDRTVVRVSVQQRDFGEPLDDVIVDFEDASKNPARLSLQVKRSLTISSAKTNKDFHEVIRDSWATLNKSDFRFNVDRYGAAVSFPLSDTG</sequence>
<evidence type="ECO:0000313" key="2">
    <source>
        <dbReference type="Proteomes" id="UP000028839"/>
    </source>
</evidence>
<protein>
    <submittedName>
        <fullName evidence="1">Uncharacterized protein</fullName>
    </submittedName>
</protein>
<dbReference type="EMBL" id="JPGN01000021">
    <property type="protein sequence ID" value="KFI20422.1"/>
    <property type="molecule type" value="Genomic_DNA"/>
</dbReference>
<comment type="caution">
    <text evidence="1">The sequence shown here is derived from an EMBL/GenBank/DDBJ whole genome shotgun (WGS) entry which is preliminary data.</text>
</comment>
<dbReference type="Proteomes" id="UP000028839">
    <property type="component" value="Unassembled WGS sequence"/>
</dbReference>
<organism evidence="1 2">
    <name type="scientific">Nitrosococcus oceani C-27</name>
    <dbReference type="NCBI Taxonomy" id="314279"/>
    <lineage>
        <taxon>Bacteria</taxon>
        <taxon>Pseudomonadati</taxon>
        <taxon>Pseudomonadota</taxon>
        <taxon>Gammaproteobacteria</taxon>
        <taxon>Chromatiales</taxon>
        <taxon>Chromatiaceae</taxon>
        <taxon>Nitrosococcus</taxon>
    </lineage>
</organism>